<dbReference type="EC" id="2.4.-.-" evidence="2"/>
<evidence type="ECO:0000259" key="1">
    <source>
        <dbReference type="Pfam" id="PF00535"/>
    </source>
</evidence>
<dbReference type="GO" id="GO:0016757">
    <property type="term" value="F:glycosyltransferase activity"/>
    <property type="evidence" value="ECO:0007669"/>
    <property type="project" value="UniProtKB-KW"/>
</dbReference>
<dbReference type="InterPro" id="IPR029044">
    <property type="entry name" value="Nucleotide-diphossugar_trans"/>
</dbReference>
<dbReference type="SUPFAM" id="SSF53448">
    <property type="entry name" value="Nucleotide-diphospho-sugar transferases"/>
    <property type="match status" value="1"/>
</dbReference>
<keyword evidence="2" id="KW-0328">Glycosyltransferase</keyword>
<dbReference type="PANTHER" id="PTHR43685:SF11">
    <property type="entry name" value="GLYCOSYLTRANSFERASE TAGX-RELATED"/>
    <property type="match status" value="1"/>
</dbReference>
<evidence type="ECO:0000313" key="3">
    <source>
        <dbReference type="Proteomes" id="UP001594351"/>
    </source>
</evidence>
<name>A0ABV6Z0A6_UNCC1</name>
<accession>A0ABV6Z0A6</accession>
<feature type="domain" description="Glycosyltransferase 2-like" evidence="1">
    <location>
        <begin position="28"/>
        <end position="152"/>
    </location>
</feature>
<dbReference type="EMBL" id="JBHPBY010000235">
    <property type="protein sequence ID" value="MFC1851868.1"/>
    <property type="molecule type" value="Genomic_DNA"/>
</dbReference>
<dbReference type="CDD" id="cd06433">
    <property type="entry name" value="GT_2_WfgS_like"/>
    <property type="match status" value="1"/>
</dbReference>
<proteinExistence type="predicted"/>
<dbReference type="Gene3D" id="3.90.550.10">
    <property type="entry name" value="Spore Coat Polysaccharide Biosynthesis Protein SpsA, Chain A"/>
    <property type="match status" value="1"/>
</dbReference>
<dbReference type="InterPro" id="IPR001173">
    <property type="entry name" value="Glyco_trans_2-like"/>
</dbReference>
<comment type="caution">
    <text evidence="2">The sequence shown here is derived from an EMBL/GenBank/DDBJ whole genome shotgun (WGS) entry which is preliminary data.</text>
</comment>
<protein>
    <submittedName>
        <fullName evidence="2">Glycosyltransferase family 2 protein</fullName>
        <ecNumber evidence="2">2.4.-.-</ecNumber>
    </submittedName>
</protein>
<reference evidence="2 3" key="1">
    <citation type="submission" date="2024-09" db="EMBL/GenBank/DDBJ databases">
        <title>Laminarin stimulates single cell rates of sulfate reduction while oxygen inhibits transcriptomic activity in coastal marine sediment.</title>
        <authorList>
            <person name="Lindsay M."/>
            <person name="Orcutt B."/>
            <person name="Emerson D."/>
            <person name="Stepanauskas R."/>
            <person name="D'Angelo T."/>
        </authorList>
    </citation>
    <scope>NUCLEOTIDE SEQUENCE [LARGE SCALE GENOMIC DNA]</scope>
    <source>
        <strain evidence="2">SAG AM-311-K15</strain>
    </source>
</reference>
<dbReference type="Pfam" id="PF00535">
    <property type="entry name" value="Glycos_transf_2"/>
    <property type="match status" value="1"/>
</dbReference>
<keyword evidence="3" id="KW-1185">Reference proteome</keyword>
<evidence type="ECO:0000313" key="2">
    <source>
        <dbReference type="EMBL" id="MFC1851868.1"/>
    </source>
</evidence>
<dbReference type="PANTHER" id="PTHR43685">
    <property type="entry name" value="GLYCOSYLTRANSFERASE"/>
    <property type="match status" value="1"/>
</dbReference>
<keyword evidence="2" id="KW-0808">Transferase</keyword>
<gene>
    <name evidence="2" type="ORF">ACFL27_16880</name>
</gene>
<dbReference type="Proteomes" id="UP001594351">
    <property type="component" value="Unassembled WGS sequence"/>
</dbReference>
<dbReference type="InterPro" id="IPR050834">
    <property type="entry name" value="Glycosyltransf_2"/>
</dbReference>
<organism evidence="2 3">
    <name type="scientific">candidate division CSSED10-310 bacterium</name>
    <dbReference type="NCBI Taxonomy" id="2855610"/>
    <lineage>
        <taxon>Bacteria</taxon>
        <taxon>Bacteria division CSSED10-310</taxon>
    </lineage>
</organism>
<sequence length="314" mass="37387">MEFIDFSVHKYHTFPTTMNNGSALPRISVVTPNYNYERYLEDTIQSIVGQGYPNLEYVVIDDGSVDGSFDIIKKYVSELAYHEQQKNQGQAHAINRGFANTTGEIMAWLNSDDKYMPWTFAVVADIFTRFPDIDWITGVPSVWDEWGRNVQIKEKYKNIYDFLLGNYGWIQQESVFWRRSLWEKAGSYIVRDYKFQIDCELWCRFFQHAELWHVSCLLGGYRKHSAARTRHHISQTQAEAQKAVAQLKMNCSEDILREVDFLKRLQKMRILARYLNLNGLFRHIFKKKFKKFAYKVIYWDEEWHISTKPYNLFR</sequence>